<evidence type="ECO:0000256" key="1">
    <source>
        <dbReference type="SAM" id="Phobius"/>
    </source>
</evidence>
<sequence>MSSDAGAATVALFNELYTDEHCFIAAAVVFMYDAFLMFDSEVAYFWTAKGISGAALLFFANKWISRVYYVMGLVQFALFPSDKCEASQSSDRQTMIVDVRSCSTFVIAVQAMEVLQFVPGAAFSALRAYVLSRSKYLGILVAALSLAPVGVNLVLYGYHISGENLPPFGCLTTDNTTSAFNLRRTFDSQSYGMPHAHPQDCSVVIISRVPLIVADVVLIYVTVTKLRGWAALTDIRQSKRPSLQDILFRGGIIYFAITVILISRFLLALQETNHMVVKLDADDPLHASRNAWDSSTPSFISSLGGFINPELAA</sequence>
<evidence type="ECO:0000313" key="4">
    <source>
        <dbReference type="Proteomes" id="UP000308197"/>
    </source>
</evidence>
<reference evidence="3 4" key="1">
    <citation type="journal article" date="2019" name="Nat. Ecol. Evol.">
        <title>Megaphylogeny resolves global patterns of mushroom evolution.</title>
        <authorList>
            <person name="Varga T."/>
            <person name="Krizsan K."/>
            <person name="Foldi C."/>
            <person name="Dima B."/>
            <person name="Sanchez-Garcia M."/>
            <person name="Sanchez-Ramirez S."/>
            <person name="Szollosi G.J."/>
            <person name="Szarkandi J.G."/>
            <person name="Papp V."/>
            <person name="Albert L."/>
            <person name="Andreopoulos W."/>
            <person name="Angelini C."/>
            <person name="Antonin V."/>
            <person name="Barry K.W."/>
            <person name="Bougher N.L."/>
            <person name="Buchanan P."/>
            <person name="Buyck B."/>
            <person name="Bense V."/>
            <person name="Catcheside P."/>
            <person name="Chovatia M."/>
            <person name="Cooper J."/>
            <person name="Damon W."/>
            <person name="Desjardin D."/>
            <person name="Finy P."/>
            <person name="Geml J."/>
            <person name="Haridas S."/>
            <person name="Hughes K."/>
            <person name="Justo A."/>
            <person name="Karasinski D."/>
            <person name="Kautmanova I."/>
            <person name="Kiss B."/>
            <person name="Kocsube S."/>
            <person name="Kotiranta H."/>
            <person name="LaButti K.M."/>
            <person name="Lechner B.E."/>
            <person name="Liimatainen K."/>
            <person name="Lipzen A."/>
            <person name="Lukacs Z."/>
            <person name="Mihaltcheva S."/>
            <person name="Morgado L.N."/>
            <person name="Niskanen T."/>
            <person name="Noordeloos M.E."/>
            <person name="Ohm R.A."/>
            <person name="Ortiz-Santana B."/>
            <person name="Ovrebo C."/>
            <person name="Racz N."/>
            <person name="Riley R."/>
            <person name="Savchenko A."/>
            <person name="Shiryaev A."/>
            <person name="Soop K."/>
            <person name="Spirin V."/>
            <person name="Szebenyi C."/>
            <person name="Tomsovsky M."/>
            <person name="Tulloss R.E."/>
            <person name="Uehling J."/>
            <person name="Grigoriev I.V."/>
            <person name="Vagvolgyi C."/>
            <person name="Papp T."/>
            <person name="Martin F.M."/>
            <person name="Miettinen O."/>
            <person name="Hibbett D.S."/>
            <person name="Nagy L.G."/>
        </authorList>
    </citation>
    <scope>NUCLEOTIDE SEQUENCE [LARGE SCALE GENOMIC DNA]</scope>
    <source>
        <strain evidence="3 4">HHB13444</strain>
    </source>
</reference>
<gene>
    <name evidence="3" type="ORF">K466DRAFT_605442</name>
</gene>
<dbReference type="Proteomes" id="UP000308197">
    <property type="component" value="Unassembled WGS sequence"/>
</dbReference>
<name>A0A5C3NWD4_9APHY</name>
<dbReference type="EMBL" id="ML211800">
    <property type="protein sequence ID" value="TFK80320.1"/>
    <property type="molecule type" value="Genomic_DNA"/>
</dbReference>
<keyword evidence="1" id="KW-0472">Membrane</keyword>
<keyword evidence="1" id="KW-0812">Transmembrane</keyword>
<feature type="transmembrane region" description="Helical" evidence="1">
    <location>
        <begin position="21"/>
        <end position="38"/>
    </location>
</feature>
<evidence type="ECO:0000313" key="3">
    <source>
        <dbReference type="EMBL" id="TFK80320.1"/>
    </source>
</evidence>
<keyword evidence="4" id="KW-1185">Reference proteome</keyword>
<dbReference type="InterPro" id="IPR045340">
    <property type="entry name" value="DUF6533"/>
</dbReference>
<keyword evidence="1" id="KW-1133">Transmembrane helix</keyword>
<accession>A0A5C3NWD4</accession>
<feature type="transmembrane region" description="Helical" evidence="1">
    <location>
        <begin position="44"/>
        <end position="64"/>
    </location>
</feature>
<dbReference type="InParanoid" id="A0A5C3NWD4"/>
<organism evidence="3 4">
    <name type="scientific">Polyporus arcularius HHB13444</name>
    <dbReference type="NCBI Taxonomy" id="1314778"/>
    <lineage>
        <taxon>Eukaryota</taxon>
        <taxon>Fungi</taxon>
        <taxon>Dikarya</taxon>
        <taxon>Basidiomycota</taxon>
        <taxon>Agaricomycotina</taxon>
        <taxon>Agaricomycetes</taxon>
        <taxon>Polyporales</taxon>
        <taxon>Polyporaceae</taxon>
        <taxon>Polyporus</taxon>
    </lineage>
</organism>
<feature type="transmembrane region" description="Helical" evidence="1">
    <location>
        <begin position="136"/>
        <end position="158"/>
    </location>
</feature>
<feature type="domain" description="DUF6533" evidence="2">
    <location>
        <begin position="22"/>
        <end position="64"/>
    </location>
</feature>
<dbReference type="Pfam" id="PF20151">
    <property type="entry name" value="DUF6533"/>
    <property type="match status" value="1"/>
</dbReference>
<feature type="transmembrane region" description="Helical" evidence="1">
    <location>
        <begin position="203"/>
        <end position="223"/>
    </location>
</feature>
<proteinExistence type="predicted"/>
<feature type="transmembrane region" description="Helical" evidence="1">
    <location>
        <begin position="246"/>
        <end position="267"/>
    </location>
</feature>
<dbReference type="STRING" id="1314778.A0A5C3NWD4"/>
<protein>
    <recommendedName>
        <fullName evidence="2">DUF6533 domain-containing protein</fullName>
    </recommendedName>
</protein>
<evidence type="ECO:0000259" key="2">
    <source>
        <dbReference type="Pfam" id="PF20151"/>
    </source>
</evidence>
<dbReference type="AlphaFoldDB" id="A0A5C3NWD4"/>